<evidence type="ECO:0000256" key="3">
    <source>
        <dbReference type="ARBA" id="ARBA00023082"/>
    </source>
</evidence>
<gene>
    <name evidence="7" type="ORF">JJB74_30390</name>
</gene>
<dbReference type="CDD" id="cd06171">
    <property type="entry name" value="Sigma70_r4"/>
    <property type="match status" value="1"/>
</dbReference>
<dbReference type="GO" id="GO:0016987">
    <property type="term" value="F:sigma factor activity"/>
    <property type="evidence" value="ECO:0007669"/>
    <property type="project" value="UniProtKB-KW"/>
</dbReference>
<feature type="domain" description="RNA polymerase sigma-70 region 2" evidence="5">
    <location>
        <begin position="37"/>
        <end position="100"/>
    </location>
</feature>
<dbReference type="InterPro" id="IPR039425">
    <property type="entry name" value="RNA_pol_sigma-70-like"/>
</dbReference>
<evidence type="ECO:0000313" key="7">
    <source>
        <dbReference type="EMBL" id="MBK4738944.1"/>
    </source>
</evidence>
<evidence type="ECO:0000256" key="1">
    <source>
        <dbReference type="ARBA" id="ARBA00010641"/>
    </source>
</evidence>
<dbReference type="EMBL" id="JAEPBG010000031">
    <property type="protein sequence ID" value="MBK4738944.1"/>
    <property type="molecule type" value="Genomic_DNA"/>
</dbReference>
<dbReference type="Gene3D" id="1.10.10.10">
    <property type="entry name" value="Winged helix-like DNA-binding domain superfamily/Winged helix DNA-binding domain"/>
    <property type="match status" value="1"/>
</dbReference>
<dbReference type="InterPro" id="IPR013249">
    <property type="entry name" value="RNA_pol_sigma70_r4_t2"/>
</dbReference>
<organism evidence="7 8">
    <name type="scientific">Noviherbaspirillum pedocola</name>
    <dbReference type="NCBI Taxonomy" id="2801341"/>
    <lineage>
        <taxon>Bacteria</taxon>
        <taxon>Pseudomonadati</taxon>
        <taxon>Pseudomonadota</taxon>
        <taxon>Betaproteobacteria</taxon>
        <taxon>Burkholderiales</taxon>
        <taxon>Oxalobacteraceae</taxon>
        <taxon>Noviherbaspirillum</taxon>
    </lineage>
</organism>
<evidence type="ECO:0000256" key="4">
    <source>
        <dbReference type="ARBA" id="ARBA00023163"/>
    </source>
</evidence>
<name>A0A934T3I0_9BURK</name>
<evidence type="ECO:0000259" key="5">
    <source>
        <dbReference type="Pfam" id="PF04542"/>
    </source>
</evidence>
<dbReference type="AlphaFoldDB" id="A0A934T3I0"/>
<dbReference type="GO" id="GO:0006352">
    <property type="term" value="P:DNA-templated transcription initiation"/>
    <property type="evidence" value="ECO:0007669"/>
    <property type="project" value="InterPro"/>
</dbReference>
<comment type="similarity">
    <text evidence="1">Belongs to the sigma-70 factor family. ECF subfamily.</text>
</comment>
<keyword evidence="4" id="KW-0804">Transcription</keyword>
<evidence type="ECO:0000313" key="8">
    <source>
        <dbReference type="Proteomes" id="UP000622890"/>
    </source>
</evidence>
<accession>A0A934T3I0</accession>
<dbReference type="PANTHER" id="PTHR43133">
    <property type="entry name" value="RNA POLYMERASE ECF-TYPE SIGMA FACTO"/>
    <property type="match status" value="1"/>
</dbReference>
<proteinExistence type="inferred from homology"/>
<dbReference type="Gene3D" id="1.10.1740.10">
    <property type="match status" value="1"/>
</dbReference>
<dbReference type="Pfam" id="PF08281">
    <property type="entry name" value="Sigma70_r4_2"/>
    <property type="match status" value="1"/>
</dbReference>
<dbReference type="InterPro" id="IPR013325">
    <property type="entry name" value="RNA_pol_sigma_r2"/>
</dbReference>
<dbReference type="PANTHER" id="PTHR43133:SF32">
    <property type="entry name" value="BLR3042 PROTEIN"/>
    <property type="match status" value="1"/>
</dbReference>
<sequence>MWKRASRSGTPTASDDEHEARLLHLASDGDLHAFELLYRRYFPRLMRFLDRAIRRPSLCEEVVNDTMLAVWNSAGRYDGSCKLSTWIFAIAWRKAMKALRAFDDPIDHDVELMPDDSRDEPEEAAQRQELRQRLEQALSCLPFEQRAVVCLTYFHGLDYHEIAAIMECPVNTVKSRMFHGRRKLEVLLGDRAEAR</sequence>
<dbReference type="SUPFAM" id="SSF88946">
    <property type="entry name" value="Sigma2 domain of RNA polymerase sigma factors"/>
    <property type="match status" value="1"/>
</dbReference>
<comment type="caution">
    <text evidence="7">The sequence shown here is derived from an EMBL/GenBank/DDBJ whole genome shotgun (WGS) entry which is preliminary data.</text>
</comment>
<keyword evidence="3" id="KW-0731">Sigma factor</keyword>
<dbReference type="InterPro" id="IPR007627">
    <property type="entry name" value="RNA_pol_sigma70_r2"/>
</dbReference>
<dbReference type="InterPro" id="IPR014284">
    <property type="entry name" value="RNA_pol_sigma-70_dom"/>
</dbReference>
<keyword evidence="8" id="KW-1185">Reference proteome</keyword>
<dbReference type="RefSeq" id="WP_200598315.1">
    <property type="nucleotide sequence ID" value="NZ_JAEPBG010000031.1"/>
</dbReference>
<keyword evidence="2" id="KW-0805">Transcription regulation</keyword>
<dbReference type="Pfam" id="PF04542">
    <property type="entry name" value="Sigma70_r2"/>
    <property type="match status" value="1"/>
</dbReference>
<dbReference type="Proteomes" id="UP000622890">
    <property type="component" value="Unassembled WGS sequence"/>
</dbReference>
<protein>
    <submittedName>
        <fullName evidence="7">Sigma-70 family RNA polymerase sigma factor</fullName>
    </submittedName>
</protein>
<dbReference type="InterPro" id="IPR013324">
    <property type="entry name" value="RNA_pol_sigma_r3/r4-like"/>
</dbReference>
<dbReference type="NCBIfam" id="TIGR02937">
    <property type="entry name" value="sigma70-ECF"/>
    <property type="match status" value="1"/>
</dbReference>
<dbReference type="SUPFAM" id="SSF88659">
    <property type="entry name" value="Sigma3 and sigma4 domains of RNA polymerase sigma factors"/>
    <property type="match status" value="1"/>
</dbReference>
<evidence type="ECO:0000259" key="6">
    <source>
        <dbReference type="Pfam" id="PF08281"/>
    </source>
</evidence>
<dbReference type="InterPro" id="IPR036388">
    <property type="entry name" value="WH-like_DNA-bd_sf"/>
</dbReference>
<feature type="domain" description="RNA polymerase sigma factor 70 region 4 type 2" evidence="6">
    <location>
        <begin position="131"/>
        <end position="184"/>
    </location>
</feature>
<reference evidence="7" key="1">
    <citation type="submission" date="2021-01" db="EMBL/GenBank/DDBJ databases">
        <title>Genome sequence of strain Noviherbaspirillum sp. DKR-6.</title>
        <authorList>
            <person name="Chaudhary D.K."/>
        </authorList>
    </citation>
    <scope>NUCLEOTIDE SEQUENCE</scope>
    <source>
        <strain evidence="7">DKR-6</strain>
    </source>
</reference>
<evidence type="ECO:0000256" key="2">
    <source>
        <dbReference type="ARBA" id="ARBA00023015"/>
    </source>
</evidence>
<dbReference type="GO" id="GO:0003677">
    <property type="term" value="F:DNA binding"/>
    <property type="evidence" value="ECO:0007669"/>
    <property type="project" value="InterPro"/>
</dbReference>